<dbReference type="FunFam" id="3.40.140.20:FF:000003">
    <property type="entry name" value="Bifunctional purine biosynthesis protein"/>
    <property type="match status" value="1"/>
</dbReference>
<protein>
    <submittedName>
        <fullName evidence="1">Phosphoribosylaminoimidazolecarboxamide formyltransferase</fullName>
        <ecNumber evidence="1">2.1.2.3</ecNumber>
    </submittedName>
</protein>
<dbReference type="GO" id="GO:0006189">
    <property type="term" value="P:'de novo' IMP biosynthetic process"/>
    <property type="evidence" value="ECO:0007669"/>
    <property type="project" value="TreeGrafter"/>
</dbReference>
<comment type="caution">
    <text evidence="1">The sequence shown here is derived from an EMBL/GenBank/DDBJ whole genome shotgun (WGS) entry which is preliminary data.</text>
</comment>
<accession>A0A7X1B8Z9</accession>
<dbReference type="SMART" id="SM00798">
    <property type="entry name" value="AICARFT_IMPCHas"/>
    <property type="match status" value="1"/>
</dbReference>
<organism evidence="1 2">
    <name type="scientific">Pelagicoccus albus</name>
    <dbReference type="NCBI Taxonomy" id="415222"/>
    <lineage>
        <taxon>Bacteria</taxon>
        <taxon>Pseudomonadati</taxon>
        <taxon>Verrucomicrobiota</taxon>
        <taxon>Opitutia</taxon>
        <taxon>Puniceicoccales</taxon>
        <taxon>Pelagicoccaceae</taxon>
        <taxon>Pelagicoccus</taxon>
    </lineage>
</organism>
<evidence type="ECO:0000313" key="1">
    <source>
        <dbReference type="EMBL" id="MBC2607554.1"/>
    </source>
</evidence>
<dbReference type="GO" id="GO:0004643">
    <property type="term" value="F:phosphoribosylaminoimidazolecarboxamide formyltransferase activity"/>
    <property type="evidence" value="ECO:0007669"/>
    <property type="project" value="UniProtKB-EC"/>
</dbReference>
<gene>
    <name evidence="1" type="ORF">H5P27_15990</name>
</gene>
<evidence type="ECO:0000313" key="2">
    <source>
        <dbReference type="Proteomes" id="UP000526501"/>
    </source>
</evidence>
<dbReference type="EMBL" id="JACHVC010000013">
    <property type="protein sequence ID" value="MBC2607554.1"/>
    <property type="molecule type" value="Genomic_DNA"/>
</dbReference>
<dbReference type="InterPro" id="IPR024051">
    <property type="entry name" value="AICAR_Tfase_dup_dom_sf"/>
</dbReference>
<dbReference type="InterPro" id="IPR002695">
    <property type="entry name" value="PurH-like"/>
</dbReference>
<proteinExistence type="predicted"/>
<dbReference type="PANTHER" id="PTHR11692:SF0">
    <property type="entry name" value="BIFUNCTIONAL PURINE BIOSYNTHESIS PROTEIN ATIC"/>
    <property type="match status" value="1"/>
</dbReference>
<dbReference type="InterPro" id="IPR024050">
    <property type="entry name" value="AICAR_Tfase_insert_dom_sf"/>
</dbReference>
<dbReference type="EC" id="2.1.2.3" evidence="1"/>
<dbReference type="GO" id="GO:0003937">
    <property type="term" value="F:IMP cyclohydrolase activity"/>
    <property type="evidence" value="ECO:0007669"/>
    <property type="project" value="InterPro"/>
</dbReference>
<dbReference type="SUPFAM" id="SSF53927">
    <property type="entry name" value="Cytidine deaminase-like"/>
    <property type="match status" value="1"/>
</dbReference>
<keyword evidence="1" id="KW-0808">Transferase</keyword>
<dbReference type="AlphaFoldDB" id="A0A7X1B8Z9"/>
<dbReference type="Gene3D" id="1.10.287.440">
    <property type="match status" value="1"/>
</dbReference>
<dbReference type="Gene3D" id="3.40.140.20">
    <property type="match status" value="2"/>
</dbReference>
<dbReference type="InterPro" id="IPR016193">
    <property type="entry name" value="Cytidine_deaminase-like"/>
</dbReference>
<dbReference type="PANTHER" id="PTHR11692">
    <property type="entry name" value="BIFUNCTIONAL PURINE BIOSYNTHESIS PROTEIN PURH"/>
    <property type="match status" value="1"/>
</dbReference>
<reference evidence="1 2" key="1">
    <citation type="submission" date="2020-07" db="EMBL/GenBank/DDBJ databases">
        <authorList>
            <person name="Feng X."/>
        </authorList>
    </citation>
    <scope>NUCLEOTIDE SEQUENCE [LARGE SCALE GENOMIC DNA]</scope>
    <source>
        <strain evidence="1 2">JCM23202</strain>
    </source>
</reference>
<dbReference type="Pfam" id="PF01808">
    <property type="entry name" value="AICARFT_IMPCHas"/>
    <property type="match status" value="1"/>
</dbReference>
<dbReference type="NCBIfam" id="NF005492">
    <property type="entry name" value="PRK07106.1"/>
    <property type="match status" value="1"/>
</dbReference>
<sequence>MISLRYGTNPHQKEAFLEFPEPSPIKIVNGAPGYINMLDALTSWQLVRELKEATGKASAASYKHVSPAGAAIAKPIDDAFKESQFLKTTDFSPVASAYVRARGGDRLCSFGDVLAVSDVVDVSLAQFLKTEVSDLIIAPGYEPEALEILKSKKKGGFCMLEVDYDFMPTGIEKREIFGVTVAQERNSRLFTKEDFKNVVSKNKDISEGALDTLLVAAISLKYTQSNSISIAYDGQIVGMGAGQQSRIHCTRLACDKADKWFLQRHPKVRGLDFKEGLKKVEKTNLIDQYLLWDSLSGHEEANMLENFNTRPEPISKEERSEWISQYKDICLGSDAFIPFRDNIDRASRSNVQHVVETGGSLRSDLIIDAVNEYGMTLTATGIRSFLH</sequence>
<dbReference type="Proteomes" id="UP000526501">
    <property type="component" value="Unassembled WGS sequence"/>
</dbReference>
<dbReference type="GO" id="GO:0005829">
    <property type="term" value="C:cytosol"/>
    <property type="evidence" value="ECO:0007669"/>
    <property type="project" value="TreeGrafter"/>
</dbReference>
<name>A0A7X1B8Z9_9BACT</name>
<keyword evidence="2" id="KW-1185">Reference proteome</keyword>
<dbReference type="RefSeq" id="WP_185662129.1">
    <property type="nucleotide sequence ID" value="NZ_CAWPOO010000013.1"/>
</dbReference>